<name>A0ABD0TSI2_LOXSC</name>
<dbReference type="AlphaFoldDB" id="A0ABD0TSI2"/>
<dbReference type="FunFam" id="3.30.160.60:FF:000478">
    <property type="entry name" value="Zinc finger protein 133"/>
    <property type="match status" value="1"/>
</dbReference>
<dbReference type="PANTHER" id="PTHR24409">
    <property type="entry name" value="ZINC FINGER PROTEIN 142"/>
    <property type="match status" value="1"/>
</dbReference>
<dbReference type="FunFam" id="3.30.160.60:FF:001485">
    <property type="entry name" value="Krueppel-related zinc finger protein"/>
    <property type="match status" value="1"/>
</dbReference>
<protein>
    <recommendedName>
        <fullName evidence="12">C2H2-type domain-containing protein</fullName>
    </recommendedName>
</protein>
<evidence type="ECO:0000256" key="11">
    <source>
        <dbReference type="SAM" id="MobiDB-lite"/>
    </source>
</evidence>
<evidence type="ECO:0000256" key="3">
    <source>
        <dbReference type="ARBA" id="ARBA00022737"/>
    </source>
</evidence>
<evidence type="ECO:0000259" key="12">
    <source>
        <dbReference type="PROSITE" id="PS50157"/>
    </source>
</evidence>
<dbReference type="GO" id="GO:0003677">
    <property type="term" value="F:DNA binding"/>
    <property type="evidence" value="ECO:0007669"/>
    <property type="project" value="UniProtKB-KW"/>
</dbReference>
<evidence type="ECO:0000256" key="2">
    <source>
        <dbReference type="ARBA" id="ARBA00022723"/>
    </source>
</evidence>
<feature type="domain" description="C2H2-type" evidence="12">
    <location>
        <begin position="297"/>
        <end position="324"/>
    </location>
</feature>
<dbReference type="InterPro" id="IPR036236">
    <property type="entry name" value="Znf_C2H2_sf"/>
</dbReference>
<evidence type="ECO:0000256" key="5">
    <source>
        <dbReference type="ARBA" id="ARBA00022833"/>
    </source>
</evidence>
<evidence type="ECO:0000256" key="7">
    <source>
        <dbReference type="ARBA" id="ARBA00023125"/>
    </source>
</evidence>
<feature type="domain" description="C2H2-type" evidence="12">
    <location>
        <begin position="325"/>
        <end position="352"/>
    </location>
</feature>
<keyword evidence="9" id="KW-0539">Nucleus</keyword>
<feature type="compositionally biased region" description="Basic and acidic residues" evidence="11">
    <location>
        <begin position="142"/>
        <end position="152"/>
    </location>
</feature>
<evidence type="ECO:0000256" key="6">
    <source>
        <dbReference type="ARBA" id="ARBA00023015"/>
    </source>
</evidence>
<dbReference type="Gene3D" id="3.30.160.60">
    <property type="entry name" value="Classic Zinc Finger"/>
    <property type="match status" value="4"/>
</dbReference>
<dbReference type="GO" id="GO:0005634">
    <property type="term" value="C:nucleus"/>
    <property type="evidence" value="ECO:0007669"/>
    <property type="project" value="UniProtKB-SubCell"/>
</dbReference>
<evidence type="ECO:0000256" key="1">
    <source>
        <dbReference type="ARBA" id="ARBA00004123"/>
    </source>
</evidence>
<reference evidence="13 14" key="1">
    <citation type="submission" date="2024-06" db="EMBL/GenBank/DDBJ databases">
        <title>A chromosome-level genome assembly of beet webworm, Loxostege sticticalis.</title>
        <authorList>
            <person name="Zhang Y."/>
        </authorList>
    </citation>
    <scope>NUCLEOTIDE SEQUENCE [LARGE SCALE GENOMIC DNA]</scope>
    <source>
        <strain evidence="13">AQ028</strain>
        <tissue evidence="13">Male pupae</tissue>
    </source>
</reference>
<feature type="domain" description="C2H2-type" evidence="12">
    <location>
        <begin position="240"/>
        <end position="268"/>
    </location>
</feature>
<sequence length="445" mass="50873">MICCRKTMDGMNGNISDAPVTNPSTLPVISTLNPVQCTLLWEEEFPAQFMCRVCKKTFYNALALHNHMNMQHDGNDAKVEEHATRRYVDQNFNDLCGFKFIPLKSGTESNSNPVHGGLTSRVFEEDTTFLIVKVEGSEVDSDSSKRASDGSARRTQMKPGKPPVDLRGPFTCTFPSSLRPDLQCRQIFFNCCDYSLHYREEHTKRRKAALRCQVCEKRLDTEIYSHNVVAAQIPVSRFTFPCRICGQTFLESSQFDEHNRLVHAKTKPHQCSICAKRFTQQGGLQQHMRMHTGIRPFGCTFCPKAFTQKAGLDQHLRTHTKIKPFKCVICSKCFSQSVHLRQHMRTHTNIQPFECSVCGRRFKQSSHLNFHMRSHVGEQSSFVVERYAQAVQHTNQMGFLNFSNLQPVQDGDTMYYAAELAEMPTHQNLFTFQPQITLPENVLSL</sequence>
<keyword evidence="2" id="KW-0479">Metal-binding</keyword>
<dbReference type="SMART" id="SM00355">
    <property type="entry name" value="ZnF_C2H2"/>
    <property type="match status" value="6"/>
</dbReference>
<dbReference type="Pfam" id="PF00096">
    <property type="entry name" value="zf-C2H2"/>
    <property type="match status" value="5"/>
</dbReference>
<evidence type="ECO:0000313" key="14">
    <source>
        <dbReference type="Proteomes" id="UP001549921"/>
    </source>
</evidence>
<keyword evidence="5" id="KW-0862">Zinc</keyword>
<dbReference type="InterPro" id="IPR013087">
    <property type="entry name" value="Znf_C2H2_type"/>
</dbReference>
<feature type="region of interest" description="Disordered" evidence="11">
    <location>
        <begin position="140"/>
        <end position="163"/>
    </location>
</feature>
<dbReference type="FunFam" id="3.30.160.60:FF:000045">
    <property type="entry name" value="ZFP69 zinc finger protein B"/>
    <property type="match status" value="1"/>
</dbReference>
<dbReference type="Proteomes" id="UP001549921">
    <property type="component" value="Unassembled WGS sequence"/>
</dbReference>
<keyword evidence="7" id="KW-0238">DNA-binding</keyword>
<comment type="caution">
    <text evidence="13">The sequence shown here is derived from an EMBL/GenBank/DDBJ whole genome shotgun (WGS) entry which is preliminary data.</text>
</comment>
<evidence type="ECO:0000313" key="13">
    <source>
        <dbReference type="EMBL" id="KAL0852313.1"/>
    </source>
</evidence>
<gene>
    <name evidence="13" type="ORF">ABMA28_000521</name>
</gene>
<comment type="subcellular location">
    <subcellularLocation>
        <location evidence="1">Nucleus</location>
    </subcellularLocation>
</comment>
<evidence type="ECO:0000256" key="10">
    <source>
        <dbReference type="PROSITE-ProRule" id="PRU00042"/>
    </source>
</evidence>
<evidence type="ECO:0000256" key="4">
    <source>
        <dbReference type="ARBA" id="ARBA00022771"/>
    </source>
</evidence>
<keyword evidence="6" id="KW-0805">Transcription regulation</keyword>
<keyword evidence="3" id="KW-0677">Repeat</keyword>
<feature type="domain" description="C2H2-type" evidence="12">
    <location>
        <begin position="269"/>
        <end position="296"/>
    </location>
</feature>
<dbReference type="PROSITE" id="PS50157">
    <property type="entry name" value="ZINC_FINGER_C2H2_2"/>
    <property type="match status" value="6"/>
</dbReference>
<keyword evidence="8" id="KW-0804">Transcription</keyword>
<organism evidence="13 14">
    <name type="scientific">Loxostege sticticalis</name>
    <name type="common">Beet webworm moth</name>
    <dbReference type="NCBI Taxonomy" id="481309"/>
    <lineage>
        <taxon>Eukaryota</taxon>
        <taxon>Metazoa</taxon>
        <taxon>Ecdysozoa</taxon>
        <taxon>Arthropoda</taxon>
        <taxon>Hexapoda</taxon>
        <taxon>Insecta</taxon>
        <taxon>Pterygota</taxon>
        <taxon>Neoptera</taxon>
        <taxon>Endopterygota</taxon>
        <taxon>Lepidoptera</taxon>
        <taxon>Glossata</taxon>
        <taxon>Ditrysia</taxon>
        <taxon>Pyraloidea</taxon>
        <taxon>Crambidae</taxon>
        <taxon>Pyraustinae</taxon>
        <taxon>Loxostege</taxon>
    </lineage>
</organism>
<dbReference type="EMBL" id="JBEDNZ010000001">
    <property type="protein sequence ID" value="KAL0852313.1"/>
    <property type="molecule type" value="Genomic_DNA"/>
</dbReference>
<proteinExistence type="predicted"/>
<dbReference type="PANTHER" id="PTHR24409:SF295">
    <property type="entry name" value="AZ2-RELATED"/>
    <property type="match status" value="1"/>
</dbReference>
<feature type="domain" description="C2H2-type" evidence="12">
    <location>
        <begin position="49"/>
        <end position="77"/>
    </location>
</feature>
<evidence type="ECO:0000256" key="8">
    <source>
        <dbReference type="ARBA" id="ARBA00023163"/>
    </source>
</evidence>
<dbReference type="SUPFAM" id="SSF57667">
    <property type="entry name" value="beta-beta-alpha zinc fingers"/>
    <property type="match status" value="3"/>
</dbReference>
<feature type="domain" description="C2H2-type" evidence="12">
    <location>
        <begin position="353"/>
        <end position="380"/>
    </location>
</feature>
<dbReference type="GO" id="GO:0008270">
    <property type="term" value="F:zinc ion binding"/>
    <property type="evidence" value="ECO:0007669"/>
    <property type="project" value="UniProtKB-KW"/>
</dbReference>
<dbReference type="FunFam" id="3.30.160.60:FF:001177">
    <property type="entry name" value="Zinc finger protein 33A"/>
    <property type="match status" value="1"/>
</dbReference>
<accession>A0ABD0TSI2</accession>
<keyword evidence="4 10" id="KW-0863">Zinc-finger</keyword>
<dbReference type="PROSITE" id="PS00028">
    <property type="entry name" value="ZINC_FINGER_C2H2_1"/>
    <property type="match status" value="6"/>
</dbReference>
<evidence type="ECO:0000256" key="9">
    <source>
        <dbReference type="ARBA" id="ARBA00023242"/>
    </source>
</evidence>